<dbReference type="PANTHER" id="PTHR11412:SF136">
    <property type="entry name" value="CD109 ANTIGEN"/>
    <property type="match status" value="1"/>
</dbReference>
<reference evidence="5 6" key="1">
    <citation type="submission" date="2018-04" db="EMBL/GenBank/DDBJ databases">
        <title>The genome of golden apple snail Pomacea canaliculata provides insight into stress tolerance and invasive adaptation.</title>
        <authorList>
            <person name="Liu C."/>
            <person name="Liu B."/>
            <person name="Ren Y."/>
            <person name="Zhang Y."/>
            <person name="Wang H."/>
            <person name="Li S."/>
            <person name="Jiang F."/>
            <person name="Yin L."/>
            <person name="Zhang G."/>
            <person name="Qian W."/>
            <person name="Fan W."/>
        </authorList>
    </citation>
    <scope>NUCLEOTIDE SEQUENCE [LARGE SCALE GENOMIC DNA]</scope>
    <source>
        <strain evidence="5">SZHN2017</strain>
        <tissue evidence="5">Muscle</tissue>
    </source>
</reference>
<dbReference type="Proteomes" id="UP000245119">
    <property type="component" value="Linkage Group LG3"/>
</dbReference>
<evidence type="ECO:0000313" key="5">
    <source>
        <dbReference type="EMBL" id="PVD34967.1"/>
    </source>
</evidence>
<dbReference type="EMBL" id="PZQS01000003">
    <property type="protein sequence ID" value="PVD34967.1"/>
    <property type="molecule type" value="Genomic_DNA"/>
</dbReference>
<dbReference type="Pfam" id="PF07677">
    <property type="entry name" value="A2M_recep"/>
    <property type="match status" value="1"/>
</dbReference>
<dbReference type="SUPFAM" id="SSF48239">
    <property type="entry name" value="Terpenoid cyclases/Protein prenyltransferases"/>
    <property type="match status" value="1"/>
</dbReference>
<evidence type="ECO:0000256" key="3">
    <source>
        <dbReference type="SAM" id="MobiDB-lite"/>
    </source>
</evidence>
<dbReference type="Gene3D" id="2.60.40.690">
    <property type="entry name" value="Alpha-macroglobulin, receptor-binding domain"/>
    <property type="match status" value="1"/>
</dbReference>
<evidence type="ECO:0000313" key="6">
    <source>
        <dbReference type="Proteomes" id="UP000245119"/>
    </source>
</evidence>
<evidence type="ECO:0000256" key="1">
    <source>
        <dbReference type="ARBA" id="ARBA00022729"/>
    </source>
</evidence>
<dbReference type="PANTHER" id="PTHR11412">
    <property type="entry name" value="MACROGLOBULIN / COMPLEMENT"/>
    <property type="match status" value="1"/>
</dbReference>
<sequence>MVERQAADGSFPEPGRVIHTDMQGGSGSGPGLTAFVLISLLENNDLPPAVNSLIEGAKLKAISYLKQNLHTITDDYLLAMTTYALTLARDPSAETAFTRLPGARHCQGGHEVLAQGDRHEYKHHPVLAEPSGSSRDVEMTAYALLSFAASNKFVEGLRCHEDTILALQALSEFARLAYSNSFNVEVAVLANGFSRNFSISQTNALVLQSADLPSIPSEVTVEATGSGLALVEIAVFINVEAEVEEPKFEMTVKLVEDTINLLRLETCARWLASGKSGMAVQEVGVPSGFEIDKDTLKSATAIKRTETQDSKLVLYFDEIGTTPVCVTMNAVRTGMVAKSKPVAVRVYDYYEPGQCVFSSSGCVSCRLC</sequence>
<accession>A0A2T7PNN5</accession>
<dbReference type="STRING" id="400727.A0A2T7PNN5"/>
<dbReference type="AlphaFoldDB" id="A0A2T7PNN5"/>
<dbReference type="SUPFAM" id="SSF49410">
    <property type="entry name" value="Alpha-macroglobulin receptor domain"/>
    <property type="match status" value="1"/>
</dbReference>
<dbReference type="Gene3D" id="1.50.10.20">
    <property type="match status" value="1"/>
</dbReference>
<feature type="domain" description="Alpha-macroglobulin receptor-binding" evidence="4">
    <location>
        <begin position="276"/>
        <end position="360"/>
    </location>
</feature>
<gene>
    <name evidence="5" type="ORF">C0Q70_06248</name>
</gene>
<protein>
    <recommendedName>
        <fullName evidence="4">Alpha-macroglobulin receptor-binding domain-containing protein</fullName>
    </recommendedName>
</protein>
<keyword evidence="6" id="KW-1185">Reference proteome</keyword>
<feature type="region of interest" description="Disordered" evidence="3">
    <location>
        <begin position="1"/>
        <end position="25"/>
    </location>
</feature>
<proteinExistence type="predicted"/>
<dbReference type="InterPro" id="IPR011626">
    <property type="entry name" value="Alpha-macroglobulin_TED"/>
</dbReference>
<comment type="caution">
    <text evidence="5">The sequence shown here is derived from an EMBL/GenBank/DDBJ whole genome shotgun (WGS) entry which is preliminary data.</text>
</comment>
<name>A0A2T7PNN5_POMCA</name>
<dbReference type="SMART" id="SM01361">
    <property type="entry name" value="A2M_recep"/>
    <property type="match status" value="1"/>
</dbReference>
<evidence type="ECO:0000259" key="4">
    <source>
        <dbReference type="SMART" id="SM01361"/>
    </source>
</evidence>
<dbReference type="InterPro" id="IPR036595">
    <property type="entry name" value="A-macroglobulin_rcpt-bd_sf"/>
</dbReference>
<dbReference type="InterPro" id="IPR050473">
    <property type="entry name" value="A2M/Complement_sys"/>
</dbReference>
<dbReference type="OrthoDB" id="9998011at2759"/>
<evidence type="ECO:0000256" key="2">
    <source>
        <dbReference type="ARBA" id="ARBA00022966"/>
    </source>
</evidence>
<dbReference type="GO" id="GO:0005615">
    <property type="term" value="C:extracellular space"/>
    <property type="evidence" value="ECO:0007669"/>
    <property type="project" value="InterPro"/>
</dbReference>
<dbReference type="Pfam" id="PF07678">
    <property type="entry name" value="TED_complement"/>
    <property type="match status" value="1"/>
</dbReference>
<keyword evidence="2" id="KW-0882">Thioester bond</keyword>
<dbReference type="InterPro" id="IPR008930">
    <property type="entry name" value="Terpenoid_cyclase/PrenylTrfase"/>
</dbReference>
<keyword evidence="1" id="KW-0732">Signal</keyword>
<organism evidence="5 6">
    <name type="scientific">Pomacea canaliculata</name>
    <name type="common">Golden apple snail</name>
    <dbReference type="NCBI Taxonomy" id="400727"/>
    <lineage>
        <taxon>Eukaryota</taxon>
        <taxon>Metazoa</taxon>
        <taxon>Spiralia</taxon>
        <taxon>Lophotrochozoa</taxon>
        <taxon>Mollusca</taxon>
        <taxon>Gastropoda</taxon>
        <taxon>Caenogastropoda</taxon>
        <taxon>Architaenioglossa</taxon>
        <taxon>Ampullarioidea</taxon>
        <taxon>Ampullariidae</taxon>
        <taxon>Pomacea</taxon>
    </lineage>
</organism>
<dbReference type="InterPro" id="IPR009048">
    <property type="entry name" value="A-macroglobulin_rcpt-bd"/>
</dbReference>